<protein>
    <submittedName>
        <fullName evidence="3">Putative F0F1-ATPase subunit (Ca2+/Mg2+ transporter)</fullName>
    </submittedName>
</protein>
<dbReference type="InterPro" id="IPR032820">
    <property type="entry name" value="ATPase_put"/>
</dbReference>
<organism evidence="3 4">
    <name type="scientific">Thermodesulfitimonas autotrophica</name>
    <dbReference type="NCBI Taxonomy" id="1894989"/>
    <lineage>
        <taxon>Bacteria</taxon>
        <taxon>Bacillati</taxon>
        <taxon>Bacillota</taxon>
        <taxon>Clostridia</taxon>
        <taxon>Thermoanaerobacterales</taxon>
        <taxon>Thermoanaerobacteraceae</taxon>
        <taxon>Thermodesulfitimonas</taxon>
    </lineage>
</organism>
<feature type="transmembrane region" description="Helical" evidence="2">
    <location>
        <begin position="62"/>
        <end position="80"/>
    </location>
</feature>
<sequence>MFAILGTSDAGGGSNGRKNSGLGKPLKAFALASTIAVQFAASVFVGVWIGNYLDGKLGTRPWLMLAGLLTGIGAGMLGAYRTVFNILNKK</sequence>
<evidence type="ECO:0000256" key="2">
    <source>
        <dbReference type="SAM" id="Phobius"/>
    </source>
</evidence>
<keyword evidence="4" id="KW-1185">Reference proteome</keyword>
<dbReference type="EMBL" id="RKRE01000003">
    <property type="protein sequence ID" value="RPF42966.1"/>
    <property type="molecule type" value="Genomic_DNA"/>
</dbReference>
<keyword evidence="2" id="KW-0472">Membrane</keyword>
<evidence type="ECO:0000313" key="4">
    <source>
        <dbReference type="Proteomes" id="UP000282654"/>
    </source>
</evidence>
<keyword evidence="2" id="KW-1133">Transmembrane helix</keyword>
<dbReference type="Pfam" id="PF09527">
    <property type="entry name" value="ATPase_gene1"/>
    <property type="match status" value="1"/>
</dbReference>
<feature type="transmembrane region" description="Helical" evidence="2">
    <location>
        <begin position="28"/>
        <end position="50"/>
    </location>
</feature>
<evidence type="ECO:0000313" key="3">
    <source>
        <dbReference type="EMBL" id="RPF42966.1"/>
    </source>
</evidence>
<keyword evidence="2" id="KW-0812">Transmembrane</keyword>
<dbReference type="OrthoDB" id="1683450at2"/>
<dbReference type="AlphaFoldDB" id="A0A3N5ADM0"/>
<dbReference type="RefSeq" id="WP_123931727.1">
    <property type="nucleotide sequence ID" value="NZ_DAITJO010000021.1"/>
</dbReference>
<feature type="region of interest" description="Disordered" evidence="1">
    <location>
        <begin position="1"/>
        <end position="21"/>
    </location>
</feature>
<gene>
    <name evidence="3" type="ORF">EDD75_2084</name>
</gene>
<comment type="caution">
    <text evidence="3">The sequence shown here is derived from an EMBL/GenBank/DDBJ whole genome shotgun (WGS) entry which is preliminary data.</text>
</comment>
<reference evidence="3 4" key="1">
    <citation type="submission" date="2018-11" db="EMBL/GenBank/DDBJ databases">
        <title>Genomic Encyclopedia of Type Strains, Phase IV (KMG-IV): sequencing the most valuable type-strain genomes for metagenomic binning, comparative biology and taxonomic classification.</title>
        <authorList>
            <person name="Goeker M."/>
        </authorList>
    </citation>
    <scope>NUCLEOTIDE SEQUENCE [LARGE SCALE GENOMIC DNA]</scope>
    <source>
        <strain evidence="3 4">DSM 102936</strain>
    </source>
</reference>
<dbReference type="Proteomes" id="UP000282654">
    <property type="component" value="Unassembled WGS sequence"/>
</dbReference>
<proteinExistence type="predicted"/>
<name>A0A3N5ADM0_9THEO</name>
<accession>A0A3N5ADM0</accession>
<evidence type="ECO:0000256" key="1">
    <source>
        <dbReference type="SAM" id="MobiDB-lite"/>
    </source>
</evidence>